<dbReference type="VEuPathDB" id="FungiDB:ZTRI_9.546"/>
<protein>
    <recommendedName>
        <fullName evidence="4">Tetratricopeptide repeat protein 1</fullName>
    </recommendedName>
</protein>
<name>F9XK55_ZYMTI</name>
<dbReference type="GeneID" id="13402395"/>
<evidence type="ECO:0000313" key="2">
    <source>
        <dbReference type="EMBL" id="EGP84497.1"/>
    </source>
</evidence>
<dbReference type="PANTHER" id="PTHR46014:SF1">
    <property type="entry name" value="TETRATRICOPEPTIDE REPEAT PROTEIN 1"/>
    <property type="match status" value="1"/>
</dbReference>
<sequence>MADSDSDSDDSFHSLADGDHSKPTPAQPKPPQHQTIDPAAISDKFTPEEEAELLASSNELKTSGNELFGKASYSTAIQTYDRALSSCPNYLDYELAVLRSNIAACHLKLEEWKEAVESATKGVGCLDRLEPLPKAVPKTASKKEEKQLKDGKEAEDTMVEEVSDDMESRIAALRASGRTLAQVRSLQVKLLLRRAKGNTSLDSWSALQAADEDYRTLLSPTMQPCLSATDRRTVMESARNLAPKLNAAKDREMAEMMGKLKGLGNSILKPFGLSTENFQFEQQEGGGYTMNFNQGAGKKT</sequence>
<keyword evidence="3" id="KW-1185">Reference proteome</keyword>
<reference evidence="2 3" key="1">
    <citation type="journal article" date="2011" name="PLoS Genet.">
        <title>Finished genome of the fungal wheat pathogen Mycosphaerella graminicola reveals dispensome structure, chromosome plasticity, and stealth pathogenesis.</title>
        <authorList>
            <person name="Goodwin S.B."/>
            <person name="Ben M'barek S."/>
            <person name="Dhillon B."/>
            <person name="Wittenberg A.H.J."/>
            <person name="Crane C.F."/>
            <person name="Hane J.K."/>
            <person name="Foster A.J."/>
            <person name="Van der Lee T.A.J."/>
            <person name="Grimwood J."/>
            <person name="Aerts A."/>
            <person name="Antoniw J."/>
            <person name="Bailey A."/>
            <person name="Bluhm B."/>
            <person name="Bowler J."/>
            <person name="Bristow J."/>
            <person name="van der Burgt A."/>
            <person name="Canto-Canche B."/>
            <person name="Churchill A.C.L."/>
            <person name="Conde-Ferraez L."/>
            <person name="Cools H.J."/>
            <person name="Coutinho P.M."/>
            <person name="Csukai M."/>
            <person name="Dehal P."/>
            <person name="De Wit P."/>
            <person name="Donzelli B."/>
            <person name="van de Geest H.C."/>
            <person name="van Ham R.C.H.J."/>
            <person name="Hammond-Kosack K.E."/>
            <person name="Henrissat B."/>
            <person name="Kilian A."/>
            <person name="Kobayashi A.K."/>
            <person name="Koopmann E."/>
            <person name="Kourmpetis Y."/>
            <person name="Kuzniar A."/>
            <person name="Lindquist E."/>
            <person name="Lombard V."/>
            <person name="Maliepaard C."/>
            <person name="Martins N."/>
            <person name="Mehrabi R."/>
            <person name="Nap J.P.H."/>
            <person name="Ponomarenko A."/>
            <person name="Rudd J.J."/>
            <person name="Salamov A."/>
            <person name="Schmutz J."/>
            <person name="Schouten H.J."/>
            <person name="Shapiro H."/>
            <person name="Stergiopoulos I."/>
            <person name="Torriani S.F.F."/>
            <person name="Tu H."/>
            <person name="de Vries R.P."/>
            <person name="Waalwijk C."/>
            <person name="Ware S.B."/>
            <person name="Wiebenga A."/>
            <person name="Zwiers L.-H."/>
            <person name="Oliver R.P."/>
            <person name="Grigoriev I.V."/>
            <person name="Kema G.H.J."/>
        </authorList>
    </citation>
    <scope>NUCLEOTIDE SEQUENCE [LARGE SCALE GENOMIC DNA]</scope>
    <source>
        <strain evidence="3">CBS 115943 / IPO323</strain>
    </source>
</reference>
<dbReference type="SUPFAM" id="SSF48452">
    <property type="entry name" value="TPR-like"/>
    <property type="match status" value="1"/>
</dbReference>
<gene>
    <name evidence="2" type="ORF">MYCGRDRAFT_47396</name>
</gene>
<dbReference type="InterPro" id="IPR052769">
    <property type="entry name" value="TPR_domain_protein"/>
</dbReference>
<dbReference type="RefSeq" id="XP_003849521.1">
    <property type="nucleotide sequence ID" value="XM_003849473.1"/>
</dbReference>
<feature type="region of interest" description="Disordered" evidence="1">
    <location>
        <begin position="1"/>
        <end position="46"/>
    </location>
</feature>
<dbReference type="Gene3D" id="1.25.40.10">
    <property type="entry name" value="Tetratricopeptide repeat domain"/>
    <property type="match status" value="1"/>
</dbReference>
<dbReference type="Proteomes" id="UP000008062">
    <property type="component" value="Chromosome 9"/>
</dbReference>
<dbReference type="eggNOG" id="KOG4234">
    <property type="taxonomic scope" value="Eukaryota"/>
</dbReference>
<dbReference type="EMBL" id="CM001204">
    <property type="protein sequence ID" value="EGP84497.1"/>
    <property type="molecule type" value="Genomic_DNA"/>
</dbReference>
<dbReference type="OrthoDB" id="1872379at2759"/>
<feature type="region of interest" description="Disordered" evidence="1">
    <location>
        <begin position="136"/>
        <end position="156"/>
    </location>
</feature>
<dbReference type="AlphaFoldDB" id="F9XK55"/>
<dbReference type="HOGENOM" id="CLU_058463_1_0_1"/>
<evidence type="ECO:0008006" key="4">
    <source>
        <dbReference type="Google" id="ProtNLM"/>
    </source>
</evidence>
<proteinExistence type="predicted"/>
<feature type="compositionally biased region" description="Basic and acidic residues" evidence="1">
    <location>
        <begin position="141"/>
        <end position="155"/>
    </location>
</feature>
<dbReference type="KEGG" id="ztr:MYCGRDRAFT_47396"/>
<organism evidence="2 3">
    <name type="scientific">Zymoseptoria tritici (strain CBS 115943 / IPO323)</name>
    <name type="common">Speckled leaf blotch fungus</name>
    <name type="synonym">Septoria tritici</name>
    <dbReference type="NCBI Taxonomy" id="336722"/>
    <lineage>
        <taxon>Eukaryota</taxon>
        <taxon>Fungi</taxon>
        <taxon>Dikarya</taxon>
        <taxon>Ascomycota</taxon>
        <taxon>Pezizomycotina</taxon>
        <taxon>Dothideomycetes</taxon>
        <taxon>Dothideomycetidae</taxon>
        <taxon>Mycosphaerellales</taxon>
        <taxon>Mycosphaerellaceae</taxon>
        <taxon>Zymoseptoria</taxon>
    </lineage>
</organism>
<dbReference type="OMA" id="KSAIDDC"/>
<dbReference type="PANTHER" id="PTHR46014">
    <property type="entry name" value="TETRATRICOPEPTIDE REPEAT PROTEIN 1"/>
    <property type="match status" value="1"/>
</dbReference>
<evidence type="ECO:0000256" key="1">
    <source>
        <dbReference type="SAM" id="MobiDB-lite"/>
    </source>
</evidence>
<accession>F9XK55</accession>
<dbReference type="InParanoid" id="F9XK55"/>
<feature type="compositionally biased region" description="Basic and acidic residues" evidence="1">
    <location>
        <begin position="10"/>
        <end position="22"/>
    </location>
</feature>
<evidence type="ECO:0000313" key="3">
    <source>
        <dbReference type="Proteomes" id="UP000008062"/>
    </source>
</evidence>
<dbReference type="STRING" id="336722.F9XK55"/>
<dbReference type="InterPro" id="IPR011990">
    <property type="entry name" value="TPR-like_helical_dom_sf"/>
</dbReference>